<dbReference type="EMBL" id="JACIJP010000006">
    <property type="protein sequence ID" value="MBB6125289.1"/>
    <property type="molecule type" value="Genomic_DNA"/>
</dbReference>
<dbReference type="Gene3D" id="3.90.1300.10">
    <property type="entry name" value="Amidase signature (AS) domain"/>
    <property type="match status" value="1"/>
</dbReference>
<dbReference type="InterPro" id="IPR020556">
    <property type="entry name" value="Amidase_CS"/>
</dbReference>
<protein>
    <submittedName>
        <fullName evidence="2">Amidase</fullName>
        <ecNumber evidence="2">3.5.1.4</ecNumber>
    </submittedName>
</protein>
<dbReference type="InterPro" id="IPR000120">
    <property type="entry name" value="Amidase"/>
</dbReference>
<evidence type="ECO:0000313" key="3">
    <source>
        <dbReference type="Proteomes" id="UP000552700"/>
    </source>
</evidence>
<reference evidence="2 3" key="1">
    <citation type="submission" date="2020-08" db="EMBL/GenBank/DDBJ databases">
        <title>Genomic Encyclopedia of Type Strains, Phase IV (KMG-IV): sequencing the most valuable type-strain genomes for metagenomic binning, comparative biology and taxonomic classification.</title>
        <authorList>
            <person name="Goeker M."/>
        </authorList>
    </citation>
    <scope>NUCLEOTIDE SEQUENCE [LARGE SCALE GENOMIC DNA]</scope>
    <source>
        <strain evidence="2 3">DSM 102255</strain>
    </source>
</reference>
<dbReference type="InterPro" id="IPR023631">
    <property type="entry name" value="Amidase_dom"/>
</dbReference>
<dbReference type="PROSITE" id="PS00571">
    <property type="entry name" value="AMIDASES"/>
    <property type="match status" value="1"/>
</dbReference>
<dbReference type="NCBIfam" id="NF005565">
    <property type="entry name" value="PRK07235.1"/>
    <property type="match status" value="1"/>
</dbReference>
<sequence length="510" mass="54335">MTLPPPTLDDMREHAAVLRLHLSDADLEIYRVLMDGSLDVYRALDEIEDEILAPSYPRGTWYRPAPEDNIYNGWATKAEVKGAPSGPLSGRTIVLKDNIALAGVPLLNGTKVLEGYIPRSDATVVTRILDAGGTIVGKAHCEFISGSGGSHTCAWGPVRNPHNPAHMAGGSSSGCAVLVAAGDVDMAIGGDQGGSIRIPASFSGIVGLKPTHGLVPYTGIAPVDPTLDHAGPMTATVTDNALLLSVIAGADGLDPRQYAPEVRDYLANIDAGVAGLRVGIVGEGFGQSTSEADVDVCVRAAADEMRALGAVVEEVSIPMHTNNAIVWMPITAEGALRTVFEAHGFGSMPRGFYAVDFLEQTARWDDLVTEMPANVKAVLLMAEHVNARYKGRYYAKAQNLQRKARAAYNAALEQYDILVMPTIPNKAPTLPPEDASIELVLDRAFGTHPNTAIFDATGHPALSMPVGFGDGLPIGLMMIGKHYDEPTLYRAARALEKHLNLDLQPNTNRR</sequence>
<dbReference type="Gene3D" id="1.10.20.60">
    <property type="entry name" value="Glu-tRNAGln amidotransferase C subunit, N-terminal domain"/>
    <property type="match status" value="1"/>
</dbReference>
<dbReference type="RefSeq" id="WP_184081592.1">
    <property type="nucleotide sequence ID" value="NZ_JACIJP010000006.1"/>
</dbReference>
<gene>
    <name evidence="2" type="ORF">FHS92_003050</name>
</gene>
<dbReference type="Pfam" id="PF01425">
    <property type="entry name" value="Amidase"/>
    <property type="match status" value="1"/>
</dbReference>
<name>A0A841J284_9SPHN</name>
<organism evidence="2 3">
    <name type="scientific">Sphingobium subterraneum</name>
    <dbReference type="NCBI Taxonomy" id="627688"/>
    <lineage>
        <taxon>Bacteria</taxon>
        <taxon>Pseudomonadati</taxon>
        <taxon>Pseudomonadota</taxon>
        <taxon>Alphaproteobacteria</taxon>
        <taxon>Sphingomonadales</taxon>
        <taxon>Sphingomonadaceae</taxon>
        <taxon>Sphingobium</taxon>
    </lineage>
</organism>
<proteinExistence type="predicted"/>
<dbReference type="SUPFAM" id="SSF75304">
    <property type="entry name" value="Amidase signature (AS) enzymes"/>
    <property type="match status" value="1"/>
</dbReference>
<evidence type="ECO:0000259" key="1">
    <source>
        <dbReference type="Pfam" id="PF01425"/>
    </source>
</evidence>
<feature type="domain" description="Amidase" evidence="1">
    <location>
        <begin position="78"/>
        <end position="488"/>
    </location>
</feature>
<dbReference type="AlphaFoldDB" id="A0A841J284"/>
<keyword evidence="3" id="KW-1185">Reference proteome</keyword>
<evidence type="ECO:0000313" key="2">
    <source>
        <dbReference type="EMBL" id="MBB6125289.1"/>
    </source>
</evidence>
<comment type="caution">
    <text evidence="2">The sequence shown here is derived from an EMBL/GenBank/DDBJ whole genome shotgun (WGS) entry which is preliminary data.</text>
</comment>
<dbReference type="GO" id="GO:0004040">
    <property type="term" value="F:amidase activity"/>
    <property type="evidence" value="ECO:0007669"/>
    <property type="project" value="UniProtKB-EC"/>
</dbReference>
<dbReference type="PANTHER" id="PTHR11895:SF170">
    <property type="entry name" value="AMIDASE"/>
    <property type="match status" value="1"/>
</dbReference>
<dbReference type="PANTHER" id="PTHR11895">
    <property type="entry name" value="TRANSAMIDASE"/>
    <property type="match status" value="1"/>
</dbReference>
<accession>A0A841J284</accession>
<dbReference type="EC" id="3.5.1.4" evidence="2"/>
<dbReference type="Proteomes" id="UP000552700">
    <property type="component" value="Unassembled WGS sequence"/>
</dbReference>
<keyword evidence="2" id="KW-0378">Hydrolase</keyword>
<dbReference type="InterPro" id="IPR036928">
    <property type="entry name" value="AS_sf"/>
</dbReference>